<name>A0A0M0K9E3_9EUKA</name>
<dbReference type="PANTHER" id="PTHR13904:SF0">
    <property type="entry name" value="U4_U6 SMALL NUCLEAR RIBONUCLEOPROTEIN PRP31"/>
    <property type="match status" value="1"/>
</dbReference>
<keyword evidence="7" id="KW-0539">Nucleus</keyword>
<dbReference type="GO" id="GO:0000244">
    <property type="term" value="P:spliceosomal tri-snRNP complex assembly"/>
    <property type="evidence" value="ECO:0007669"/>
    <property type="project" value="InterPro"/>
</dbReference>
<dbReference type="InterPro" id="IPR019175">
    <property type="entry name" value="Prp31_C"/>
</dbReference>
<gene>
    <name evidence="11" type="ORF">Ctob_011316</name>
</gene>
<dbReference type="OrthoDB" id="4771285at2759"/>
<dbReference type="InterPro" id="IPR027105">
    <property type="entry name" value="Prp31"/>
</dbReference>
<dbReference type="InterPro" id="IPR042239">
    <property type="entry name" value="Nop_C"/>
</dbReference>
<evidence type="ECO:0000313" key="11">
    <source>
        <dbReference type="EMBL" id="KOO35013.1"/>
    </source>
</evidence>
<feature type="domain" description="Nop" evidence="10">
    <location>
        <begin position="231"/>
        <end position="349"/>
    </location>
</feature>
<evidence type="ECO:0000313" key="12">
    <source>
        <dbReference type="Proteomes" id="UP000037460"/>
    </source>
</evidence>
<feature type="region of interest" description="Disordered" evidence="9">
    <location>
        <begin position="67"/>
        <end position="106"/>
    </location>
</feature>
<dbReference type="Gene3D" id="1.10.287.4070">
    <property type="match status" value="1"/>
</dbReference>
<evidence type="ECO:0000256" key="3">
    <source>
        <dbReference type="ARBA" id="ARBA00022664"/>
    </source>
</evidence>
<comment type="subcellular location">
    <subcellularLocation>
        <location evidence="1">Nucleus</location>
    </subcellularLocation>
</comment>
<dbReference type="PROSITE" id="PS51358">
    <property type="entry name" value="NOP"/>
    <property type="match status" value="1"/>
</dbReference>
<dbReference type="Pfam" id="PF01798">
    <property type="entry name" value="Nop"/>
    <property type="match status" value="1"/>
</dbReference>
<dbReference type="Proteomes" id="UP000037460">
    <property type="component" value="Unassembled WGS sequence"/>
</dbReference>
<organism evidence="11 12">
    <name type="scientific">Chrysochromulina tobinii</name>
    <dbReference type="NCBI Taxonomy" id="1460289"/>
    <lineage>
        <taxon>Eukaryota</taxon>
        <taxon>Haptista</taxon>
        <taxon>Haptophyta</taxon>
        <taxon>Prymnesiophyceae</taxon>
        <taxon>Prymnesiales</taxon>
        <taxon>Chrysochromulinaceae</taxon>
        <taxon>Chrysochromulina</taxon>
    </lineage>
</organism>
<dbReference type="Pfam" id="PF09785">
    <property type="entry name" value="Prp31_C"/>
    <property type="match status" value="1"/>
</dbReference>
<dbReference type="SUPFAM" id="SSF89124">
    <property type="entry name" value="Nop domain"/>
    <property type="match status" value="1"/>
</dbReference>
<dbReference type="InterPro" id="IPR002687">
    <property type="entry name" value="Nop_dom"/>
</dbReference>
<protein>
    <submittedName>
        <fullName evidence="11">U4 u6 small nuclear ribonucleoprotein prp31-like protein</fullName>
    </submittedName>
</protein>
<feature type="region of interest" description="Disordered" evidence="9">
    <location>
        <begin position="356"/>
        <end position="453"/>
    </location>
</feature>
<keyword evidence="8 11" id="KW-0687">Ribonucleoprotein</keyword>
<feature type="compositionally biased region" description="Low complexity" evidence="9">
    <location>
        <begin position="442"/>
        <end position="453"/>
    </location>
</feature>
<evidence type="ECO:0000256" key="7">
    <source>
        <dbReference type="ARBA" id="ARBA00023242"/>
    </source>
</evidence>
<feature type="compositionally biased region" description="Low complexity" evidence="9">
    <location>
        <begin position="70"/>
        <end position="86"/>
    </location>
</feature>
<keyword evidence="5" id="KW-0694">RNA-binding</keyword>
<dbReference type="InterPro" id="IPR036070">
    <property type="entry name" value="Nop_dom_sf"/>
</dbReference>
<dbReference type="EMBL" id="JWZX01001013">
    <property type="protein sequence ID" value="KOO35013.1"/>
    <property type="molecule type" value="Genomic_DNA"/>
</dbReference>
<evidence type="ECO:0000259" key="10">
    <source>
        <dbReference type="PROSITE" id="PS51358"/>
    </source>
</evidence>
<keyword evidence="3" id="KW-0507">mRNA processing</keyword>
<comment type="similarity">
    <text evidence="2">Belongs to the PRP31 family.</text>
</comment>
<dbReference type="GO" id="GO:0005687">
    <property type="term" value="C:U4 snRNP"/>
    <property type="evidence" value="ECO:0007669"/>
    <property type="project" value="TreeGrafter"/>
</dbReference>
<keyword evidence="6" id="KW-0508">mRNA splicing</keyword>
<proteinExistence type="inferred from homology"/>
<sequence length="491" mass="52176">MGSLDAFLNDLDDLDDEEEGGPIDEEEAFEGDGEDGDIDMTAEDGGVRRSRAVTGLLRSSRMSDLMERIASSSGSAGESSSGVSTADAEPSVGSSRGDATEDDEEEAHKLIVRCNEMVVDIDDEVEAIAKTIKDEYAHRFPELDSLVINPLDYARVVIKLGNEIELSDVDLTGILPSATIMVVTVTASTTIGTPLPERTLATVLDSCEQVLALADNKTTLLAYVESQMHRVAPNLSNLVGTAIAAKLIGAAGGLHKLAAMPSTVLQVLGHKKKALGGMANSSQFVHGGFLAACDIVQNTAPGLRNKVLRLVAGKATLSARVDTFADKGGGLVGQGFRDEIEMRATKLQEPAPGKVVKALPVPPESSGKRRGGRRLRKMKERYGMTQMRQLANRVRFGEEEDTSSDGMLGVGLLSKGQQHGKMRVSAKEQKLLAEKNKKQRTAGSSGASNGLASSLAFTPVQGIELVNPSQRQDSKEGTETYFSKAAAFFAN</sequence>
<evidence type="ECO:0000256" key="1">
    <source>
        <dbReference type="ARBA" id="ARBA00004123"/>
    </source>
</evidence>
<evidence type="ECO:0000256" key="8">
    <source>
        <dbReference type="ARBA" id="ARBA00023274"/>
    </source>
</evidence>
<dbReference type="SMART" id="SM00931">
    <property type="entry name" value="NOSIC"/>
    <property type="match status" value="1"/>
</dbReference>
<feature type="compositionally biased region" description="Acidic residues" evidence="9">
    <location>
        <begin position="10"/>
        <end position="42"/>
    </location>
</feature>
<reference evidence="12" key="1">
    <citation type="journal article" date="2015" name="PLoS Genet.">
        <title>Genome Sequence and Transcriptome Analyses of Chrysochromulina tobin: Metabolic Tools for Enhanced Algal Fitness in the Prominent Order Prymnesiales (Haptophyceae).</title>
        <authorList>
            <person name="Hovde B.T."/>
            <person name="Deodato C.R."/>
            <person name="Hunsperger H.M."/>
            <person name="Ryken S.A."/>
            <person name="Yost W."/>
            <person name="Jha R.K."/>
            <person name="Patterson J."/>
            <person name="Monnat R.J. Jr."/>
            <person name="Barlow S.B."/>
            <person name="Starkenburg S.R."/>
            <person name="Cattolico R.A."/>
        </authorList>
    </citation>
    <scope>NUCLEOTIDE SEQUENCE</scope>
    <source>
        <strain evidence="12">CCMP291</strain>
    </source>
</reference>
<evidence type="ECO:0000256" key="5">
    <source>
        <dbReference type="ARBA" id="ARBA00022884"/>
    </source>
</evidence>
<dbReference type="PANTHER" id="PTHR13904">
    <property type="entry name" value="PRE-MRNA SPLICING FACTOR PRP31"/>
    <property type="match status" value="1"/>
</dbReference>
<feature type="compositionally biased region" description="Basic and acidic residues" evidence="9">
    <location>
        <begin position="425"/>
        <end position="436"/>
    </location>
</feature>
<dbReference type="Gene3D" id="1.10.246.90">
    <property type="entry name" value="Nop domain"/>
    <property type="match status" value="1"/>
</dbReference>
<comment type="caution">
    <text evidence="11">The sequence shown here is derived from an EMBL/GenBank/DDBJ whole genome shotgun (WGS) entry which is preliminary data.</text>
</comment>
<accession>A0A0M0K9E3</accession>
<dbReference type="GO" id="GO:0071011">
    <property type="term" value="C:precatalytic spliceosome"/>
    <property type="evidence" value="ECO:0007669"/>
    <property type="project" value="TreeGrafter"/>
</dbReference>
<dbReference type="InterPro" id="IPR012976">
    <property type="entry name" value="NOSIC"/>
</dbReference>
<dbReference type="GO" id="GO:0046540">
    <property type="term" value="C:U4/U6 x U5 tri-snRNP complex"/>
    <property type="evidence" value="ECO:0007669"/>
    <property type="project" value="InterPro"/>
</dbReference>
<feature type="compositionally biased region" description="Basic residues" evidence="9">
    <location>
        <begin position="368"/>
        <end position="379"/>
    </location>
</feature>
<evidence type="ECO:0000256" key="6">
    <source>
        <dbReference type="ARBA" id="ARBA00023187"/>
    </source>
</evidence>
<dbReference type="GO" id="GO:0003723">
    <property type="term" value="F:RNA binding"/>
    <property type="evidence" value="ECO:0007669"/>
    <property type="project" value="UniProtKB-KW"/>
</dbReference>
<evidence type="ECO:0000256" key="2">
    <source>
        <dbReference type="ARBA" id="ARBA00005572"/>
    </source>
</evidence>
<dbReference type="FunFam" id="1.10.287.4070:FF:000003">
    <property type="entry name" value="U4/U6 small nuclear ribonucleoprotein PRP31"/>
    <property type="match status" value="1"/>
</dbReference>
<evidence type="ECO:0000256" key="9">
    <source>
        <dbReference type="SAM" id="MobiDB-lite"/>
    </source>
</evidence>
<keyword evidence="4" id="KW-0747">Spliceosome</keyword>
<dbReference type="FunFam" id="1.10.246.90:FF:000002">
    <property type="entry name" value="U4/U6 small nuclear ribonucleoprotein Prp31"/>
    <property type="match status" value="1"/>
</dbReference>
<dbReference type="AlphaFoldDB" id="A0A0M0K9E3"/>
<keyword evidence="12" id="KW-1185">Reference proteome</keyword>
<evidence type="ECO:0000256" key="4">
    <source>
        <dbReference type="ARBA" id="ARBA00022728"/>
    </source>
</evidence>
<feature type="region of interest" description="Disordered" evidence="9">
    <location>
        <begin position="1"/>
        <end position="53"/>
    </location>
</feature>